<evidence type="ECO:0000256" key="7">
    <source>
        <dbReference type="ARBA" id="ARBA00023180"/>
    </source>
</evidence>
<comment type="catalytic activity">
    <reaction evidence="1">
        <text>a phosphate monoester + H2O = an alcohol + phosphate</text>
        <dbReference type="Rhea" id="RHEA:15017"/>
        <dbReference type="ChEBI" id="CHEBI:15377"/>
        <dbReference type="ChEBI" id="CHEBI:30879"/>
        <dbReference type="ChEBI" id="CHEBI:43474"/>
        <dbReference type="ChEBI" id="CHEBI:67140"/>
        <dbReference type="EC" id="3.1.3.2"/>
    </reaction>
</comment>
<evidence type="ECO:0000256" key="1">
    <source>
        <dbReference type="ARBA" id="ARBA00000032"/>
    </source>
</evidence>
<evidence type="ECO:0000313" key="8">
    <source>
        <dbReference type="EMBL" id="CAG9784566.1"/>
    </source>
</evidence>
<keyword evidence="4" id="KW-0732">Signal</keyword>
<keyword evidence="6" id="KW-1015">Disulfide bond</keyword>
<organism evidence="8 9">
    <name type="scientific">Diatraea saccharalis</name>
    <name type="common">sugarcane borer</name>
    <dbReference type="NCBI Taxonomy" id="40085"/>
    <lineage>
        <taxon>Eukaryota</taxon>
        <taxon>Metazoa</taxon>
        <taxon>Ecdysozoa</taxon>
        <taxon>Arthropoda</taxon>
        <taxon>Hexapoda</taxon>
        <taxon>Insecta</taxon>
        <taxon>Pterygota</taxon>
        <taxon>Neoptera</taxon>
        <taxon>Endopterygota</taxon>
        <taxon>Lepidoptera</taxon>
        <taxon>Glossata</taxon>
        <taxon>Ditrysia</taxon>
        <taxon>Pyraloidea</taxon>
        <taxon>Crambidae</taxon>
        <taxon>Crambinae</taxon>
        <taxon>Diatraea</taxon>
    </lineage>
</organism>
<dbReference type="PANTHER" id="PTHR11567">
    <property type="entry name" value="ACID PHOSPHATASE-RELATED"/>
    <property type="match status" value="1"/>
</dbReference>
<evidence type="ECO:0000256" key="4">
    <source>
        <dbReference type="ARBA" id="ARBA00022729"/>
    </source>
</evidence>
<dbReference type="InterPro" id="IPR029033">
    <property type="entry name" value="His_PPase_superfam"/>
</dbReference>
<dbReference type="Proteomes" id="UP001153714">
    <property type="component" value="Chromosome 12"/>
</dbReference>
<dbReference type="PROSITE" id="PS00616">
    <property type="entry name" value="HIS_ACID_PHOSPHAT_1"/>
    <property type="match status" value="1"/>
</dbReference>
<accession>A0A9N9QW55</accession>
<evidence type="ECO:0000313" key="9">
    <source>
        <dbReference type="Proteomes" id="UP001153714"/>
    </source>
</evidence>
<dbReference type="InterPro" id="IPR033379">
    <property type="entry name" value="Acid_Pase_AS"/>
</dbReference>
<dbReference type="PANTHER" id="PTHR11567:SF211">
    <property type="entry name" value="PROSTATIC ACID PHOSPHATASE"/>
    <property type="match status" value="1"/>
</dbReference>
<dbReference type="Gene3D" id="3.40.50.1240">
    <property type="entry name" value="Phosphoglycerate mutase-like"/>
    <property type="match status" value="1"/>
</dbReference>
<dbReference type="OrthoDB" id="10257284at2759"/>
<comment type="similarity">
    <text evidence="2">Belongs to the histidine acid phosphatase family.</text>
</comment>
<name>A0A9N9QW55_9NEOP</name>
<reference evidence="8" key="2">
    <citation type="submission" date="2022-10" db="EMBL/GenBank/DDBJ databases">
        <authorList>
            <consortium name="ENA_rothamsted_submissions"/>
            <consortium name="culmorum"/>
            <person name="King R."/>
        </authorList>
    </citation>
    <scope>NUCLEOTIDE SEQUENCE</scope>
</reference>
<keyword evidence="9" id="KW-1185">Reference proteome</keyword>
<dbReference type="InterPro" id="IPR000560">
    <property type="entry name" value="His_Pase_clade-2"/>
</dbReference>
<dbReference type="InterPro" id="IPR050645">
    <property type="entry name" value="Histidine_acid_phosphatase"/>
</dbReference>
<proteinExistence type="inferred from homology"/>
<evidence type="ECO:0000256" key="5">
    <source>
        <dbReference type="ARBA" id="ARBA00022801"/>
    </source>
</evidence>
<dbReference type="CDD" id="cd07061">
    <property type="entry name" value="HP_HAP_like"/>
    <property type="match status" value="1"/>
</dbReference>
<dbReference type="EC" id="3.1.3.2" evidence="3"/>
<keyword evidence="7" id="KW-0325">Glycoprotein</keyword>
<reference evidence="8" key="1">
    <citation type="submission" date="2021-12" db="EMBL/GenBank/DDBJ databases">
        <authorList>
            <person name="King R."/>
        </authorList>
    </citation>
    <scope>NUCLEOTIDE SEQUENCE</scope>
</reference>
<evidence type="ECO:0000256" key="6">
    <source>
        <dbReference type="ARBA" id="ARBA00023157"/>
    </source>
</evidence>
<keyword evidence="5" id="KW-0378">Hydrolase</keyword>
<dbReference type="GO" id="GO:0003993">
    <property type="term" value="F:acid phosphatase activity"/>
    <property type="evidence" value="ECO:0007669"/>
    <property type="project" value="UniProtKB-EC"/>
</dbReference>
<sequence length="384" mass="43852">MLIVRLFAVSILWGFVVIGQLVVPANSLTDRTLLGTDVVLAFVIFRHGDRTPDLEELALYTTEEKYKNVFFPYGTKALTNKGKQRGFLVGRYLRQRYDGLISRLYLPDEITTRTTDYARTKMTALTALAALYPPLPAQQWNPSLDWQPIPYYTESSDTDDLLYWYNCPRYLKLRNQIYKYPEMKALIQPYQKLFPYLSEKTGNNITTPEDVFFLDNLFQALENVGIKTPKWAEDVMPQIKEMTKIEYAAEFFTPELTKLASGVMMSEILNASNEAIAGADDQPKLRLYSAHENNVAALMSAARVFKAHQPNYGATFALELRRFKSTGKYGIAAVYARTAGGPPELLPIQGCNDQLICDYDTFVALMQDIVWPHHEFRKQCPKKV</sequence>
<evidence type="ECO:0000256" key="2">
    <source>
        <dbReference type="ARBA" id="ARBA00005375"/>
    </source>
</evidence>
<dbReference type="SUPFAM" id="SSF53254">
    <property type="entry name" value="Phosphoglycerate mutase-like"/>
    <property type="match status" value="1"/>
</dbReference>
<dbReference type="AlphaFoldDB" id="A0A9N9QW55"/>
<dbReference type="Pfam" id="PF00328">
    <property type="entry name" value="His_Phos_2"/>
    <property type="match status" value="1"/>
</dbReference>
<evidence type="ECO:0000256" key="3">
    <source>
        <dbReference type="ARBA" id="ARBA00012646"/>
    </source>
</evidence>
<gene>
    <name evidence="8" type="ORF">DIATSA_LOCUS2652</name>
</gene>
<dbReference type="EMBL" id="OU893343">
    <property type="protein sequence ID" value="CAG9784566.1"/>
    <property type="molecule type" value="Genomic_DNA"/>
</dbReference>
<protein>
    <recommendedName>
        <fullName evidence="3">acid phosphatase</fullName>
        <ecNumber evidence="3">3.1.3.2</ecNumber>
    </recommendedName>
</protein>